<dbReference type="EMBL" id="VIGH01000004">
    <property type="protein sequence ID" value="TQF69213.1"/>
    <property type="molecule type" value="Genomic_DNA"/>
</dbReference>
<accession>A0A541BAA2</accession>
<dbReference type="Proteomes" id="UP000316256">
    <property type="component" value="Unassembled WGS sequence"/>
</dbReference>
<dbReference type="RefSeq" id="WP_142098986.1">
    <property type="nucleotide sequence ID" value="NZ_VIGH01000004.1"/>
</dbReference>
<evidence type="ECO:0000313" key="1">
    <source>
        <dbReference type="EMBL" id="TQF69213.1"/>
    </source>
</evidence>
<gene>
    <name evidence="1" type="ORF">FK531_10705</name>
</gene>
<dbReference type="AlphaFoldDB" id="A0A541BAA2"/>
<keyword evidence="2" id="KW-1185">Reference proteome</keyword>
<protein>
    <submittedName>
        <fullName evidence="1">Uncharacterized protein</fullName>
    </submittedName>
</protein>
<reference evidence="1 2" key="1">
    <citation type="submission" date="2019-06" db="EMBL/GenBank/DDBJ databases">
        <title>Rhodococcus spaelei sp. nov., isolated from a cave.</title>
        <authorList>
            <person name="Lee S.D."/>
        </authorList>
    </citation>
    <scope>NUCLEOTIDE SEQUENCE [LARGE SCALE GENOMIC DNA]</scope>
    <source>
        <strain evidence="1 2">C9-5</strain>
    </source>
</reference>
<name>A0A541BAA2_9NOCA</name>
<dbReference type="OrthoDB" id="3692290at2"/>
<proteinExistence type="predicted"/>
<comment type="caution">
    <text evidence="1">The sequence shown here is derived from an EMBL/GenBank/DDBJ whole genome shotgun (WGS) entry which is preliminary data.</text>
</comment>
<organism evidence="1 2">
    <name type="scientific">Rhodococcus spelaei</name>
    <dbReference type="NCBI Taxonomy" id="2546320"/>
    <lineage>
        <taxon>Bacteria</taxon>
        <taxon>Bacillati</taxon>
        <taxon>Actinomycetota</taxon>
        <taxon>Actinomycetes</taxon>
        <taxon>Mycobacteriales</taxon>
        <taxon>Nocardiaceae</taxon>
        <taxon>Rhodococcus</taxon>
    </lineage>
</organism>
<evidence type="ECO:0000313" key="2">
    <source>
        <dbReference type="Proteomes" id="UP000316256"/>
    </source>
</evidence>
<sequence>MSVGSLTISMHKGNGSGAIDFHDSDQAFQFAIGGWVYSPSGAPGGVGMYEKFESRHIDGPWYEFNARYPN</sequence>